<evidence type="ECO:0000313" key="2">
    <source>
        <dbReference type="Proteomes" id="UP000000752"/>
    </source>
</evidence>
<name>O59455_PYRHO</name>
<protein>
    <submittedName>
        <fullName evidence="1">Uncharacterized protein</fullName>
    </submittedName>
</protein>
<proteinExistence type="predicted"/>
<dbReference type="Proteomes" id="UP000000752">
    <property type="component" value="Chromosome"/>
</dbReference>
<accession>O59455</accession>
<dbReference type="EMBL" id="BA000001">
    <property type="protein sequence ID" value="BAA30910.1"/>
    <property type="molecule type" value="Genomic_DNA"/>
</dbReference>
<dbReference type="KEGG" id="pho:PH1791"/>
<dbReference type="EnsemblBacteria" id="BAA30910">
    <property type="protein sequence ID" value="BAA30910"/>
    <property type="gene ID" value="BAA30910"/>
</dbReference>
<dbReference type="AlphaFoldDB" id="O59455"/>
<organism evidence="1 2">
    <name type="scientific">Pyrococcus horikoshii (strain ATCC 700860 / DSM 12428 / JCM 9974 / NBRC 100139 / OT-3)</name>
    <dbReference type="NCBI Taxonomy" id="70601"/>
    <lineage>
        <taxon>Archaea</taxon>
        <taxon>Methanobacteriati</taxon>
        <taxon>Methanobacteriota</taxon>
        <taxon>Thermococci</taxon>
        <taxon>Thermococcales</taxon>
        <taxon>Thermococcaceae</taxon>
        <taxon>Pyrococcus</taxon>
    </lineage>
</organism>
<reference evidence="1 2" key="1">
    <citation type="journal article" date="1998" name="DNA Res.">
        <title>Complete sequence and gene organization of the genome of a hyper-thermophilic archaebacterium, Pyrococcus horikoshii OT3.</title>
        <authorList>
            <person name="Kawarabayasi Y."/>
            <person name="Sawada M."/>
            <person name="Horikawa H."/>
            <person name="Haikawa Y."/>
            <person name="Hino Y."/>
            <person name="Yamamoto S."/>
            <person name="Sekine M."/>
            <person name="Baba S."/>
            <person name="Kosugi H."/>
            <person name="Hosoyama A."/>
            <person name="Nagai Y."/>
            <person name="Sakai M."/>
            <person name="Ogura K."/>
            <person name="Otuka R."/>
            <person name="Nakazawa H."/>
            <person name="Takamiya M."/>
            <person name="Ohfuku Y."/>
            <person name="Funahashi T."/>
            <person name="Tanaka T."/>
            <person name="Kudoh Y."/>
            <person name="Yamazaki J."/>
            <person name="Kushida N."/>
            <person name="Oguchi A."/>
            <person name="Aoki K."/>
            <person name="Nakamura Y."/>
            <person name="Robb T.F."/>
            <person name="Horikoshi K."/>
            <person name="Masuchi Y."/>
            <person name="Shizuya H."/>
            <person name="Kikuchi H."/>
        </authorList>
    </citation>
    <scope>NUCLEOTIDE SEQUENCE [LARGE SCALE GENOMIC DNA]</scope>
    <source>
        <strain evidence="2">ATCC 700860 / DSM 12428 / JCM 9974 / NBRC 100139 / OT-3</strain>
    </source>
</reference>
<gene>
    <name evidence="1" type="ordered locus">PH1791</name>
</gene>
<dbReference type="PIR" id="G71189">
    <property type="entry name" value="G71189"/>
</dbReference>
<sequence>MPAIAAQSSIAAAKAPLWLMKAIGPLGGLSIFSSGRNTVSTPVSGTYTPTQLGPITLIPLALAISRISCSILLPSSPSSPNPPVIIITDFIPFSPIFLMVSGTAGAGIAITARSVSSGSSETS</sequence>
<evidence type="ECO:0000313" key="1">
    <source>
        <dbReference type="EMBL" id="BAA30910.1"/>
    </source>
</evidence>
<keyword evidence="2" id="KW-1185">Reference proteome</keyword>